<evidence type="ECO:0000313" key="9">
    <source>
        <dbReference type="EMBL" id="SKC53285.1"/>
    </source>
</evidence>
<dbReference type="Pfam" id="PF00732">
    <property type="entry name" value="GMC_oxred_N"/>
    <property type="match status" value="1"/>
</dbReference>
<dbReference type="PIRSF" id="PIRSF000137">
    <property type="entry name" value="Alcohol_oxidase"/>
    <property type="match status" value="1"/>
</dbReference>
<comment type="cofactor">
    <cofactor evidence="1 5">
        <name>FAD</name>
        <dbReference type="ChEBI" id="CHEBI:57692"/>
    </cofactor>
</comment>
<evidence type="ECO:0000256" key="4">
    <source>
        <dbReference type="ARBA" id="ARBA00022827"/>
    </source>
</evidence>
<dbReference type="SUPFAM" id="SSF51905">
    <property type="entry name" value="FAD/NAD(P)-binding domain"/>
    <property type="match status" value="1"/>
</dbReference>
<proteinExistence type="inferred from homology"/>
<dbReference type="SUPFAM" id="SSF54373">
    <property type="entry name" value="FAD-linked reductases, C-terminal domain"/>
    <property type="match status" value="1"/>
</dbReference>
<evidence type="ECO:0000256" key="5">
    <source>
        <dbReference type="PIRSR" id="PIRSR000137-2"/>
    </source>
</evidence>
<feature type="binding site" evidence="5">
    <location>
        <position position="81"/>
    </location>
    <ligand>
        <name>FAD</name>
        <dbReference type="ChEBI" id="CHEBI:57692"/>
    </ligand>
</feature>
<dbReference type="AlphaFoldDB" id="A0A1T5JPJ1"/>
<dbReference type="PROSITE" id="PS00623">
    <property type="entry name" value="GMC_OXRED_1"/>
    <property type="match status" value="1"/>
</dbReference>
<dbReference type="OrthoDB" id="9785276at2"/>
<dbReference type="InterPro" id="IPR036188">
    <property type="entry name" value="FAD/NAD-bd_sf"/>
</dbReference>
<name>A0A1T5JPJ1_9GAMM</name>
<dbReference type="GO" id="GO:0016614">
    <property type="term" value="F:oxidoreductase activity, acting on CH-OH group of donors"/>
    <property type="evidence" value="ECO:0007669"/>
    <property type="project" value="InterPro"/>
</dbReference>
<dbReference type="PANTHER" id="PTHR11552">
    <property type="entry name" value="GLUCOSE-METHANOL-CHOLINE GMC OXIDOREDUCTASE"/>
    <property type="match status" value="1"/>
</dbReference>
<evidence type="ECO:0000259" key="8">
    <source>
        <dbReference type="PROSITE" id="PS00624"/>
    </source>
</evidence>
<dbReference type="Proteomes" id="UP000190341">
    <property type="component" value="Unassembled WGS sequence"/>
</dbReference>
<evidence type="ECO:0000256" key="6">
    <source>
        <dbReference type="RuleBase" id="RU003968"/>
    </source>
</evidence>
<dbReference type="NCBIfam" id="NF002550">
    <property type="entry name" value="PRK02106.1"/>
    <property type="match status" value="1"/>
</dbReference>
<dbReference type="InterPro" id="IPR000172">
    <property type="entry name" value="GMC_OxRdtase_N"/>
</dbReference>
<gene>
    <name evidence="9" type="ORF">SAMN06296058_0980</name>
</gene>
<dbReference type="STRING" id="428993.SAMN06296058_0980"/>
<dbReference type="Pfam" id="PF05199">
    <property type="entry name" value="GMC_oxred_C"/>
    <property type="match status" value="1"/>
</dbReference>
<comment type="similarity">
    <text evidence="2 6">Belongs to the GMC oxidoreductase family.</text>
</comment>
<keyword evidence="4 5" id="KW-0274">FAD</keyword>
<dbReference type="PROSITE" id="PS00624">
    <property type="entry name" value="GMC_OXRED_2"/>
    <property type="match status" value="1"/>
</dbReference>
<dbReference type="GO" id="GO:0050660">
    <property type="term" value="F:flavin adenine dinucleotide binding"/>
    <property type="evidence" value="ECO:0007669"/>
    <property type="project" value="InterPro"/>
</dbReference>
<accession>A0A1T5JPJ1</accession>
<feature type="domain" description="Glucose-methanol-choline oxidoreductase N-terminal" evidence="7">
    <location>
        <begin position="79"/>
        <end position="102"/>
    </location>
</feature>
<keyword evidence="10" id="KW-1185">Reference proteome</keyword>
<keyword evidence="3 6" id="KW-0285">Flavoprotein</keyword>
<dbReference type="InterPro" id="IPR012132">
    <property type="entry name" value="GMC_OxRdtase"/>
</dbReference>
<dbReference type="Gene3D" id="3.30.560.10">
    <property type="entry name" value="Glucose Oxidase, domain 3"/>
    <property type="match status" value="1"/>
</dbReference>
<evidence type="ECO:0000259" key="7">
    <source>
        <dbReference type="PROSITE" id="PS00623"/>
    </source>
</evidence>
<reference evidence="9 10" key="1">
    <citation type="submission" date="2017-02" db="EMBL/GenBank/DDBJ databases">
        <authorList>
            <person name="Peterson S.W."/>
        </authorList>
    </citation>
    <scope>NUCLEOTIDE SEQUENCE [LARGE SCALE GENOMIC DNA]</scope>
    <source>
        <strain evidence="9 10">P15</strain>
    </source>
</reference>
<organism evidence="9 10">
    <name type="scientific">Pseudoxanthomonas indica</name>
    <dbReference type="NCBI Taxonomy" id="428993"/>
    <lineage>
        <taxon>Bacteria</taxon>
        <taxon>Pseudomonadati</taxon>
        <taxon>Pseudomonadota</taxon>
        <taxon>Gammaproteobacteria</taxon>
        <taxon>Lysobacterales</taxon>
        <taxon>Lysobacteraceae</taxon>
        <taxon>Pseudoxanthomonas</taxon>
    </lineage>
</organism>
<evidence type="ECO:0000313" key="10">
    <source>
        <dbReference type="Proteomes" id="UP000190341"/>
    </source>
</evidence>
<dbReference type="EMBL" id="FUZV01000001">
    <property type="protein sequence ID" value="SKC53285.1"/>
    <property type="molecule type" value="Genomic_DNA"/>
</dbReference>
<protein>
    <submittedName>
        <fullName evidence="9">Choline dehydrogenase</fullName>
    </submittedName>
</protein>
<evidence type="ECO:0000256" key="1">
    <source>
        <dbReference type="ARBA" id="ARBA00001974"/>
    </source>
</evidence>
<dbReference type="InterPro" id="IPR007867">
    <property type="entry name" value="GMC_OxRtase_C"/>
</dbReference>
<feature type="domain" description="Glucose-methanol-choline oxidoreductase N-terminal" evidence="8">
    <location>
        <begin position="251"/>
        <end position="265"/>
    </location>
</feature>
<evidence type="ECO:0000256" key="3">
    <source>
        <dbReference type="ARBA" id="ARBA00022630"/>
    </source>
</evidence>
<feature type="binding site" evidence="5">
    <location>
        <position position="216"/>
    </location>
    <ligand>
        <name>FAD</name>
        <dbReference type="ChEBI" id="CHEBI:57692"/>
    </ligand>
</feature>
<dbReference type="Gene3D" id="3.50.50.60">
    <property type="entry name" value="FAD/NAD(P)-binding domain"/>
    <property type="match status" value="1"/>
</dbReference>
<evidence type="ECO:0000256" key="2">
    <source>
        <dbReference type="ARBA" id="ARBA00010790"/>
    </source>
</evidence>
<sequence>MFDFIIIGAGSAGCVLANRLSEDPHCRVLLLEAGPRDWHPFIHMPAGLAKLVGNTSVNWNYDTAPEPQLNNRRLWWPRGKVLGGSSSINAMCYVRGLPADYDAWAAEGAEGWNWKQVLPYFKRSERNQRGASDLHGDAGPLFVADLRYTNPLSDAFIQAGLQAGYLHNDDFNGPEQQGFGYYQVTQKDGARCSAAVAYLQPARQRPNLKVVTGALVRHIIIEQGRAIGVSYAHRGQEVHAHADQEVLLSGGAINSPQLLMLSGIGPADHLRQHGVGVVMDLPQVGQNLQDHLDVCTLQHATQRITYDRASEIGAAYQYFLRGHRGPGSSNIAEAGAFIRSPLATDDRADLQLHFVPAMLDDHGRRRLKGDGYTVHACFLRPRSRGQLQLANADPRQPLRIEANYLSDAEGFDLRMMVQAAKVARDVLSQPAFDHVRGEPIFPCRHNLSDAELADFVRAKAETIYHPIGTCRMGNDEAAVVDPQLRVRGVAGLRVVDASVMPNLIGGNTNAPTMMLAERASDLIRGRALA</sequence>
<dbReference type="RefSeq" id="WP_079723330.1">
    <property type="nucleotide sequence ID" value="NZ_BMCL01000002.1"/>
</dbReference>
<dbReference type="PANTHER" id="PTHR11552:SF147">
    <property type="entry name" value="CHOLINE DEHYDROGENASE, MITOCHONDRIAL"/>
    <property type="match status" value="1"/>
</dbReference>